<organism evidence="3 4">
    <name type="scientific">Obba rivulosa</name>
    <dbReference type="NCBI Taxonomy" id="1052685"/>
    <lineage>
        <taxon>Eukaryota</taxon>
        <taxon>Fungi</taxon>
        <taxon>Dikarya</taxon>
        <taxon>Basidiomycota</taxon>
        <taxon>Agaricomycotina</taxon>
        <taxon>Agaricomycetes</taxon>
        <taxon>Polyporales</taxon>
        <taxon>Gelatoporiaceae</taxon>
        <taxon>Obba</taxon>
    </lineage>
</organism>
<protein>
    <submittedName>
        <fullName evidence="3">Uncharacterized protein</fullName>
    </submittedName>
</protein>
<proteinExistence type="predicted"/>
<evidence type="ECO:0000313" key="3">
    <source>
        <dbReference type="EMBL" id="OCH95033.1"/>
    </source>
</evidence>
<dbReference type="Proteomes" id="UP000250043">
    <property type="component" value="Unassembled WGS sequence"/>
</dbReference>
<feature type="transmembrane region" description="Helical" evidence="2">
    <location>
        <begin position="145"/>
        <end position="167"/>
    </location>
</feature>
<evidence type="ECO:0000313" key="4">
    <source>
        <dbReference type="Proteomes" id="UP000250043"/>
    </source>
</evidence>
<feature type="compositionally biased region" description="Polar residues" evidence="1">
    <location>
        <begin position="260"/>
        <end position="271"/>
    </location>
</feature>
<feature type="compositionally biased region" description="Polar residues" evidence="1">
    <location>
        <begin position="365"/>
        <end position="374"/>
    </location>
</feature>
<keyword evidence="2" id="KW-1133">Transmembrane helix</keyword>
<evidence type="ECO:0000256" key="1">
    <source>
        <dbReference type="SAM" id="MobiDB-lite"/>
    </source>
</evidence>
<dbReference type="EMBL" id="KV722339">
    <property type="protein sequence ID" value="OCH95033.1"/>
    <property type="molecule type" value="Genomic_DNA"/>
</dbReference>
<reference evidence="3 4" key="1">
    <citation type="submission" date="2016-07" db="EMBL/GenBank/DDBJ databases">
        <title>Draft genome of the white-rot fungus Obba rivulosa 3A-2.</title>
        <authorList>
            <consortium name="DOE Joint Genome Institute"/>
            <person name="Miettinen O."/>
            <person name="Riley R."/>
            <person name="Acob R."/>
            <person name="Barry K."/>
            <person name="Cullen D."/>
            <person name="De Vries R."/>
            <person name="Hainaut M."/>
            <person name="Hatakka A."/>
            <person name="Henrissat B."/>
            <person name="Hilden K."/>
            <person name="Kuo R."/>
            <person name="Labutti K."/>
            <person name="Lipzen A."/>
            <person name="Makela M.R."/>
            <person name="Sandor L."/>
            <person name="Spatafora J.W."/>
            <person name="Grigoriev I.V."/>
            <person name="Hibbett D.S."/>
        </authorList>
    </citation>
    <scope>NUCLEOTIDE SEQUENCE [LARGE SCALE GENOMIC DNA]</scope>
    <source>
        <strain evidence="3 4">3A-2</strain>
    </source>
</reference>
<evidence type="ECO:0000256" key="2">
    <source>
        <dbReference type="SAM" id="Phobius"/>
    </source>
</evidence>
<feature type="transmembrane region" description="Helical" evidence="2">
    <location>
        <begin position="12"/>
        <end position="33"/>
    </location>
</feature>
<feature type="transmembrane region" description="Helical" evidence="2">
    <location>
        <begin position="76"/>
        <end position="101"/>
    </location>
</feature>
<feature type="transmembrane region" description="Helical" evidence="2">
    <location>
        <begin position="45"/>
        <end position="64"/>
    </location>
</feature>
<accession>A0A8E2J5K0</accession>
<feature type="compositionally biased region" description="Polar residues" evidence="1">
    <location>
        <begin position="317"/>
        <end position="337"/>
    </location>
</feature>
<dbReference type="OrthoDB" id="3269357at2759"/>
<feature type="compositionally biased region" description="Pro residues" evidence="1">
    <location>
        <begin position="243"/>
        <end position="254"/>
    </location>
</feature>
<name>A0A8E2J5K0_9APHY</name>
<keyword evidence="4" id="KW-1185">Reference proteome</keyword>
<dbReference type="AlphaFoldDB" id="A0A8E2J5K0"/>
<gene>
    <name evidence="3" type="ORF">OBBRIDRAFT_788770</name>
</gene>
<sequence length="374" mass="40801">MAKFILAYRYLVFVLAIVCSAVICSVAVWNLTLSQAPGNSVHVDDFLICLGVLGIVFIFPTLCIDVFRTNALPSRIWFECIWTGIFWLLSLSGAAAVTATLPQMLCGSSTPVFVPVDGALPNENADVLSWQIIRDSCTATKVLLAFTWIFAIGMLSYFCGLAILVIMHHQDDPQIWQCSVRHYSWFAVRSSLNSGPTSPSSSFYSLEKSVQGSPQKQRTEFSKRMVTRPNIDVEKQDLRNVSPVPPIPAAPPPRRIQQSTRQASAPGSSLPRTVFEPSQLRDRYMVAPSGASQQPAPGPTEPTKYSPVAASPVVKTGTVSVSPATTSHTRSASSVPSQPYPKSHSKRLSNGRRPPPLNLTGITAFEQSQRANPR</sequence>
<keyword evidence="2" id="KW-0472">Membrane</keyword>
<keyword evidence="2" id="KW-0812">Transmembrane</keyword>
<feature type="region of interest" description="Disordered" evidence="1">
    <location>
        <begin position="203"/>
        <end position="374"/>
    </location>
</feature>